<protein>
    <submittedName>
        <fullName evidence="1">Uncharacterized protein</fullName>
    </submittedName>
</protein>
<keyword evidence="2" id="KW-1185">Reference proteome</keyword>
<sequence length="114" mass="12652">MLEVACKADEIPEDIIVTLYATEQMPAPKEWSPSIGRLCELVINVADLSKSAWKPFEHKKQFAKLIYGVGISLESGVTYFNCIVGKFKTRVEANFNQLVSEVADVDDSRTLVGV</sequence>
<evidence type="ECO:0000313" key="1">
    <source>
        <dbReference type="EMBL" id="PSK40234.1"/>
    </source>
</evidence>
<dbReference type="Proteomes" id="UP000243723">
    <property type="component" value="Unassembled WGS sequence"/>
</dbReference>
<gene>
    <name evidence="1" type="ORF">B9Z65_8174</name>
</gene>
<evidence type="ECO:0000313" key="2">
    <source>
        <dbReference type="Proteomes" id="UP000243723"/>
    </source>
</evidence>
<organism evidence="1 2">
    <name type="scientific">Elsinoe australis</name>
    <dbReference type="NCBI Taxonomy" id="40998"/>
    <lineage>
        <taxon>Eukaryota</taxon>
        <taxon>Fungi</taxon>
        <taxon>Dikarya</taxon>
        <taxon>Ascomycota</taxon>
        <taxon>Pezizomycotina</taxon>
        <taxon>Dothideomycetes</taxon>
        <taxon>Dothideomycetidae</taxon>
        <taxon>Myriangiales</taxon>
        <taxon>Elsinoaceae</taxon>
        <taxon>Elsinoe</taxon>
    </lineage>
</organism>
<proteinExistence type="predicted"/>
<dbReference type="EMBL" id="NHZQ01000363">
    <property type="protein sequence ID" value="PSK40234.1"/>
    <property type="molecule type" value="Genomic_DNA"/>
</dbReference>
<reference evidence="1 2" key="1">
    <citation type="submission" date="2017-05" db="EMBL/GenBank/DDBJ databases">
        <title>Draft genome sequence of Elsinoe australis.</title>
        <authorList>
            <person name="Cheng Q."/>
        </authorList>
    </citation>
    <scope>NUCLEOTIDE SEQUENCE [LARGE SCALE GENOMIC DNA]</scope>
    <source>
        <strain evidence="1 2">NL1</strain>
    </source>
</reference>
<name>A0A2P7YWC1_9PEZI</name>
<dbReference type="AlphaFoldDB" id="A0A2P7YWC1"/>
<comment type="caution">
    <text evidence="1">The sequence shown here is derived from an EMBL/GenBank/DDBJ whole genome shotgun (WGS) entry which is preliminary data.</text>
</comment>
<accession>A0A2P7YWC1</accession>